<evidence type="ECO:0000313" key="1">
    <source>
        <dbReference type="EMBL" id="JAH79517.1"/>
    </source>
</evidence>
<dbReference type="AlphaFoldDB" id="A0A0E9VN83"/>
<proteinExistence type="predicted"/>
<accession>A0A0E9VN83</accession>
<reference evidence="1" key="1">
    <citation type="submission" date="2014-11" db="EMBL/GenBank/DDBJ databases">
        <authorList>
            <person name="Amaro Gonzalez C."/>
        </authorList>
    </citation>
    <scope>NUCLEOTIDE SEQUENCE</scope>
</reference>
<name>A0A0E9VN83_ANGAN</name>
<protein>
    <submittedName>
        <fullName evidence="1">Uncharacterized protein</fullName>
    </submittedName>
</protein>
<organism evidence="1">
    <name type="scientific">Anguilla anguilla</name>
    <name type="common">European freshwater eel</name>
    <name type="synonym">Muraena anguilla</name>
    <dbReference type="NCBI Taxonomy" id="7936"/>
    <lineage>
        <taxon>Eukaryota</taxon>
        <taxon>Metazoa</taxon>
        <taxon>Chordata</taxon>
        <taxon>Craniata</taxon>
        <taxon>Vertebrata</taxon>
        <taxon>Euteleostomi</taxon>
        <taxon>Actinopterygii</taxon>
        <taxon>Neopterygii</taxon>
        <taxon>Teleostei</taxon>
        <taxon>Anguilliformes</taxon>
        <taxon>Anguillidae</taxon>
        <taxon>Anguilla</taxon>
    </lineage>
</organism>
<reference evidence="1" key="2">
    <citation type="journal article" date="2015" name="Fish Shellfish Immunol.">
        <title>Early steps in the European eel (Anguilla anguilla)-Vibrio vulnificus interaction in the gills: Role of the RtxA13 toxin.</title>
        <authorList>
            <person name="Callol A."/>
            <person name="Pajuelo D."/>
            <person name="Ebbesson L."/>
            <person name="Teles M."/>
            <person name="MacKenzie S."/>
            <person name="Amaro C."/>
        </authorList>
    </citation>
    <scope>NUCLEOTIDE SEQUENCE</scope>
</reference>
<sequence length="41" mass="4658">MAHRTINIEHTGAPLRFGGCWGRTKMHCSQGLQMKEAGFLW</sequence>
<dbReference type="EMBL" id="GBXM01029060">
    <property type="protein sequence ID" value="JAH79517.1"/>
    <property type="molecule type" value="Transcribed_RNA"/>
</dbReference>